<dbReference type="Gene3D" id="3.30.420.10">
    <property type="entry name" value="Ribonuclease H-like superfamily/Ribonuclease H"/>
    <property type="match status" value="1"/>
</dbReference>
<dbReference type="GO" id="GO:0008821">
    <property type="term" value="F:crossover junction DNA endonuclease activity"/>
    <property type="evidence" value="ECO:0007669"/>
    <property type="project" value="UniProtKB-UniRule"/>
</dbReference>
<comment type="caution">
    <text evidence="15">The sequence shown here is derived from an EMBL/GenBank/DDBJ whole genome shotgun (WGS) entry which is preliminary data.</text>
</comment>
<evidence type="ECO:0000256" key="4">
    <source>
        <dbReference type="ARBA" id="ARBA00022723"/>
    </source>
</evidence>
<dbReference type="OrthoDB" id="9805499at2"/>
<dbReference type="InParanoid" id="A0A0J6WUB2"/>
<proteinExistence type="inferred from homology"/>
<evidence type="ECO:0000256" key="2">
    <source>
        <dbReference type="ARBA" id="ARBA00022490"/>
    </source>
</evidence>
<keyword evidence="7 13" id="KW-0378">Hydrolase</keyword>
<feature type="binding site" evidence="13">
    <location>
        <position position="140"/>
    </location>
    <ligand>
        <name>Mg(2+)</name>
        <dbReference type="ChEBI" id="CHEBI:18420"/>
        <label>1</label>
    </ligand>
</feature>
<evidence type="ECO:0000313" key="15">
    <source>
        <dbReference type="EMBL" id="KMO85773.1"/>
    </source>
</evidence>
<dbReference type="STRING" id="39029.BSR42_07140"/>
<evidence type="ECO:0000256" key="7">
    <source>
        <dbReference type="ARBA" id="ARBA00022801"/>
    </source>
</evidence>
<keyword evidence="9 13" id="KW-0238">DNA-binding</keyword>
<evidence type="ECO:0000256" key="5">
    <source>
        <dbReference type="ARBA" id="ARBA00022759"/>
    </source>
</evidence>
<feature type="active site" evidence="13">
    <location>
        <position position="140"/>
    </location>
</feature>
<dbReference type="CDD" id="cd16962">
    <property type="entry name" value="RuvC"/>
    <property type="match status" value="1"/>
</dbReference>
<evidence type="ECO:0000256" key="6">
    <source>
        <dbReference type="ARBA" id="ARBA00022763"/>
    </source>
</evidence>
<protein>
    <recommendedName>
        <fullName evidence="13 14">Crossover junction endodeoxyribonuclease RuvC</fullName>
        <ecNumber evidence="13 14">3.1.21.10</ecNumber>
    </recommendedName>
    <alternativeName>
        <fullName evidence="13">Holliday junction nuclease RuvC</fullName>
    </alternativeName>
    <alternativeName>
        <fullName evidence="13">Holliday junction resolvase RuvC</fullName>
    </alternativeName>
</protein>
<evidence type="ECO:0000256" key="11">
    <source>
        <dbReference type="ARBA" id="ARBA00023204"/>
    </source>
</evidence>
<dbReference type="PATRIC" id="fig|1122219.3.peg.2286"/>
<evidence type="ECO:0000256" key="12">
    <source>
        <dbReference type="ARBA" id="ARBA00029354"/>
    </source>
</evidence>
<dbReference type="SUPFAM" id="SSF53098">
    <property type="entry name" value="Ribonuclease H-like"/>
    <property type="match status" value="1"/>
</dbReference>
<dbReference type="GO" id="GO:0006281">
    <property type="term" value="P:DNA repair"/>
    <property type="evidence" value="ECO:0007669"/>
    <property type="project" value="UniProtKB-UniRule"/>
</dbReference>
<dbReference type="GO" id="GO:0003677">
    <property type="term" value="F:DNA binding"/>
    <property type="evidence" value="ECO:0007669"/>
    <property type="project" value="UniProtKB-KW"/>
</dbReference>
<evidence type="ECO:0000256" key="3">
    <source>
        <dbReference type="ARBA" id="ARBA00022722"/>
    </source>
</evidence>
<keyword evidence="16" id="KW-1185">Reference proteome</keyword>
<gene>
    <name evidence="13" type="primary">ruvC</name>
    <name evidence="15" type="ORF">AB840_11645</name>
</gene>
<evidence type="ECO:0000313" key="16">
    <source>
        <dbReference type="Proteomes" id="UP000036503"/>
    </source>
</evidence>
<feature type="binding site" evidence="13">
    <location>
        <position position="67"/>
    </location>
    <ligand>
        <name>Mg(2+)</name>
        <dbReference type="ChEBI" id="CHEBI:18420"/>
        <label>2</label>
    </ligand>
</feature>
<dbReference type="InterPro" id="IPR012337">
    <property type="entry name" value="RNaseH-like_sf"/>
</dbReference>
<dbReference type="EMBL" id="LEKT01000046">
    <property type="protein sequence ID" value="KMO85773.1"/>
    <property type="molecule type" value="Genomic_DNA"/>
</dbReference>
<organism evidence="15 16">
    <name type="scientific">Megasphaera cerevisiae DSM 20462</name>
    <dbReference type="NCBI Taxonomy" id="1122219"/>
    <lineage>
        <taxon>Bacteria</taxon>
        <taxon>Bacillati</taxon>
        <taxon>Bacillota</taxon>
        <taxon>Negativicutes</taxon>
        <taxon>Veillonellales</taxon>
        <taxon>Veillonellaceae</taxon>
        <taxon>Megasphaera</taxon>
    </lineage>
</organism>
<dbReference type="PRINTS" id="PR00696">
    <property type="entry name" value="RSOLVASERUVC"/>
</dbReference>
<keyword evidence="3 13" id="KW-0540">Nuclease</keyword>
<accession>A0A0J6WUB2</accession>
<keyword evidence="4 13" id="KW-0479">Metal-binding</keyword>
<evidence type="ECO:0000256" key="9">
    <source>
        <dbReference type="ARBA" id="ARBA00023125"/>
    </source>
</evidence>
<dbReference type="GO" id="GO:0006310">
    <property type="term" value="P:DNA recombination"/>
    <property type="evidence" value="ECO:0007669"/>
    <property type="project" value="UniProtKB-UniRule"/>
</dbReference>
<dbReference type="InterPro" id="IPR036397">
    <property type="entry name" value="RNaseH_sf"/>
</dbReference>
<dbReference type="GO" id="GO:0000287">
    <property type="term" value="F:magnesium ion binding"/>
    <property type="evidence" value="ECO:0007669"/>
    <property type="project" value="UniProtKB-UniRule"/>
</dbReference>
<dbReference type="RefSeq" id="WP_048515018.1">
    <property type="nucleotide sequence ID" value="NZ_FUXD01000039.1"/>
</dbReference>
<keyword evidence="6 13" id="KW-0227">DNA damage</keyword>
<feature type="binding site" evidence="13">
    <location>
        <position position="7"/>
    </location>
    <ligand>
        <name>Mg(2+)</name>
        <dbReference type="ChEBI" id="CHEBI:18420"/>
        <label>1</label>
    </ligand>
</feature>
<comment type="cofactor">
    <cofactor evidence="13">
        <name>Mg(2+)</name>
        <dbReference type="ChEBI" id="CHEBI:18420"/>
    </cofactor>
    <text evidence="13">Binds 2 Mg(2+) ion per subunit.</text>
</comment>
<reference evidence="15 16" key="1">
    <citation type="submission" date="2015-06" db="EMBL/GenBank/DDBJ databases">
        <title>Draft genome sequence of beer spoilage bacterium Megasphaera cerevisiae type strain 20462.</title>
        <authorList>
            <person name="Kutumbaka K."/>
            <person name="Pasmowitz J."/>
            <person name="Mategko J."/>
            <person name="Reyes D."/>
            <person name="Friedrich A."/>
            <person name="Han S."/>
            <person name="Martens-Habbena W."/>
            <person name="Neal-McKinney J."/>
            <person name="Janagama H.K."/>
            <person name="Nadala C."/>
            <person name="Samadpour M."/>
        </authorList>
    </citation>
    <scope>NUCLEOTIDE SEQUENCE [LARGE SCALE GENOMIC DNA]</scope>
    <source>
        <strain evidence="15 16">DSM 20462</strain>
    </source>
</reference>
<dbReference type="InterPro" id="IPR002176">
    <property type="entry name" value="X-over_junc_endoDNase_RuvC"/>
</dbReference>
<dbReference type="GO" id="GO:0005737">
    <property type="term" value="C:cytoplasm"/>
    <property type="evidence" value="ECO:0007669"/>
    <property type="project" value="UniProtKB-SubCell"/>
</dbReference>
<keyword evidence="5 13" id="KW-0255">Endonuclease</keyword>
<keyword evidence="10 13" id="KW-0233">DNA recombination</keyword>
<comment type="catalytic activity">
    <reaction evidence="12 13">
        <text>Endonucleolytic cleavage at a junction such as a reciprocal single-stranded crossover between two homologous DNA duplexes (Holliday junction).</text>
        <dbReference type="EC" id="3.1.21.10"/>
    </reaction>
</comment>
<evidence type="ECO:0000256" key="14">
    <source>
        <dbReference type="NCBIfam" id="TIGR00228"/>
    </source>
</evidence>
<dbReference type="NCBIfam" id="TIGR00228">
    <property type="entry name" value="ruvC"/>
    <property type="match status" value="1"/>
</dbReference>
<dbReference type="AlphaFoldDB" id="A0A0J6WUB2"/>
<dbReference type="PROSITE" id="PS01321">
    <property type="entry name" value="RUVC"/>
    <property type="match status" value="1"/>
</dbReference>
<dbReference type="FunFam" id="3.30.420.10:FF:000002">
    <property type="entry name" value="Crossover junction endodeoxyribonuclease RuvC"/>
    <property type="match status" value="1"/>
</dbReference>
<dbReference type="Pfam" id="PF02075">
    <property type="entry name" value="RuvC"/>
    <property type="match status" value="1"/>
</dbReference>
<comment type="similarity">
    <text evidence="1 13">Belongs to the RuvC family.</text>
</comment>
<keyword evidence="8 13" id="KW-0460">Magnesium</keyword>
<dbReference type="EC" id="3.1.21.10" evidence="13 14"/>
<keyword evidence="11 13" id="KW-0234">DNA repair</keyword>
<feature type="active site" evidence="13">
    <location>
        <position position="7"/>
    </location>
</feature>
<sequence>MRAMGIDPGTAICGFGIVDSNGSRLKPVAYGAVQTTPDHSDAQRLVKIFDSLNELYKKYRPDVIGVEQLFFNRNVTTAIAVGQARGIILLTAQQASIPILEFSPLQVKQGVTGYGRATKEQVIDMTMRLLGIHEKIKPDDAADGLAMAIYALYCSHSMSLKRTVQL</sequence>
<dbReference type="NCBIfam" id="NF000711">
    <property type="entry name" value="PRK00039.2-1"/>
    <property type="match status" value="1"/>
</dbReference>
<evidence type="ECO:0000256" key="13">
    <source>
        <dbReference type="HAMAP-Rule" id="MF_00034"/>
    </source>
</evidence>
<feature type="active site" evidence="13">
    <location>
        <position position="67"/>
    </location>
</feature>
<evidence type="ECO:0000256" key="8">
    <source>
        <dbReference type="ARBA" id="ARBA00022842"/>
    </source>
</evidence>
<dbReference type="PANTHER" id="PTHR30194">
    <property type="entry name" value="CROSSOVER JUNCTION ENDODEOXYRIBONUCLEASE RUVC"/>
    <property type="match status" value="1"/>
</dbReference>
<evidence type="ECO:0000256" key="10">
    <source>
        <dbReference type="ARBA" id="ARBA00023172"/>
    </source>
</evidence>
<comment type="subcellular location">
    <subcellularLocation>
        <location evidence="13">Cytoplasm</location>
    </subcellularLocation>
</comment>
<comment type="subunit">
    <text evidence="13">Homodimer which binds Holliday junction (HJ) DNA. The HJ becomes 2-fold symmetrical on binding to RuvC with unstacked arms; it has a different conformation from HJ DNA in complex with RuvA. In the full resolvosome a probable DNA-RuvA(4)-RuvB(12)-RuvC(2) complex forms which resolves the HJ.</text>
</comment>
<comment type="function">
    <text evidence="13">The RuvA-RuvB-RuvC complex processes Holliday junction (HJ) DNA during genetic recombination and DNA repair. Endonuclease that resolves HJ intermediates. Cleaves cruciform DNA by making single-stranded nicks across the HJ at symmetrical positions within the homologous arms, yielding a 5'-phosphate and a 3'-hydroxyl group; requires a central core of homology in the junction. The consensus cleavage sequence is 5'-(A/T)TT(C/G)-3'. Cleavage occurs on the 3'-side of the TT dinucleotide at the point of strand exchange. HJ branch migration catalyzed by RuvA-RuvB allows RuvC to scan DNA until it finds its consensus sequence, where it cleaves and resolves the cruciform DNA.</text>
</comment>
<dbReference type="HAMAP" id="MF_00034">
    <property type="entry name" value="RuvC"/>
    <property type="match status" value="1"/>
</dbReference>
<keyword evidence="2 13" id="KW-0963">Cytoplasm</keyword>
<dbReference type="InterPro" id="IPR020563">
    <property type="entry name" value="X-over_junc_endoDNase_Mg_BS"/>
</dbReference>
<dbReference type="GO" id="GO:0048476">
    <property type="term" value="C:Holliday junction resolvase complex"/>
    <property type="evidence" value="ECO:0007669"/>
    <property type="project" value="UniProtKB-UniRule"/>
</dbReference>
<evidence type="ECO:0000256" key="1">
    <source>
        <dbReference type="ARBA" id="ARBA00009518"/>
    </source>
</evidence>
<dbReference type="Proteomes" id="UP000036503">
    <property type="component" value="Unassembled WGS sequence"/>
</dbReference>
<name>A0A0J6WUB2_9FIRM</name>
<dbReference type="PANTHER" id="PTHR30194:SF3">
    <property type="entry name" value="CROSSOVER JUNCTION ENDODEOXYRIBONUCLEASE RUVC"/>
    <property type="match status" value="1"/>
</dbReference>